<dbReference type="GO" id="GO:0005524">
    <property type="term" value="F:ATP binding"/>
    <property type="evidence" value="ECO:0007669"/>
    <property type="project" value="UniProtKB-KW"/>
</dbReference>
<evidence type="ECO:0000259" key="12">
    <source>
        <dbReference type="PROSITE" id="PS51786"/>
    </source>
</evidence>
<dbReference type="InterPro" id="IPR008268">
    <property type="entry name" value="Peptidase_S16_AS"/>
</dbReference>
<dbReference type="GO" id="GO:0004176">
    <property type="term" value="F:ATP-dependent peptidase activity"/>
    <property type="evidence" value="ECO:0007669"/>
    <property type="project" value="UniProtKB-UniRule"/>
</dbReference>
<dbReference type="InterPro" id="IPR020568">
    <property type="entry name" value="Ribosomal_Su5_D2-typ_SF"/>
</dbReference>
<evidence type="ECO:0000256" key="9">
    <source>
        <dbReference type="RuleBase" id="RU000592"/>
    </source>
</evidence>
<dbReference type="Pfam" id="PF22667">
    <property type="entry name" value="Lon_lid"/>
    <property type="match status" value="1"/>
</dbReference>
<name>A0AAN8A691_9SACH</name>
<gene>
    <name evidence="14" type="ORF">RI543_003951</name>
</gene>
<dbReference type="SMART" id="SM01320">
    <property type="entry name" value="TRP_N"/>
    <property type="match status" value="1"/>
</dbReference>
<dbReference type="Gene3D" id="3.30.230.10">
    <property type="match status" value="1"/>
</dbReference>
<evidence type="ECO:0000256" key="8">
    <source>
        <dbReference type="RuleBase" id="RU000591"/>
    </source>
</evidence>
<dbReference type="InterPro" id="IPR032800">
    <property type="entry name" value="TRP_N"/>
</dbReference>
<dbReference type="EC" id="3.4.21.-" evidence="9"/>
<feature type="domain" description="Lon proteolytic" evidence="12">
    <location>
        <begin position="782"/>
        <end position="1000"/>
    </location>
</feature>
<dbReference type="Gene3D" id="1.20.5.5270">
    <property type="match status" value="1"/>
</dbReference>
<dbReference type="Pfam" id="PF05362">
    <property type="entry name" value="Lon_C"/>
    <property type="match status" value="1"/>
</dbReference>
<dbReference type="Pfam" id="PF00004">
    <property type="entry name" value="AAA"/>
    <property type="match status" value="1"/>
</dbReference>
<evidence type="ECO:0000256" key="10">
    <source>
        <dbReference type="SAM" id="MobiDB-lite"/>
    </source>
</evidence>
<keyword evidence="3 7" id="KW-0378">Hydrolase</keyword>
<dbReference type="SMART" id="SM00382">
    <property type="entry name" value="AAA"/>
    <property type="match status" value="1"/>
</dbReference>
<dbReference type="PROSITE" id="PS51787">
    <property type="entry name" value="LON_N"/>
    <property type="match status" value="1"/>
</dbReference>
<evidence type="ECO:0000256" key="5">
    <source>
        <dbReference type="ARBA" id="ARBA00022840"/>
    </source>
</evidence>
<organism evidence="14 15">
    <name type="scientific">Arxiozyma heterogenica</name>
    <dbReference type="NCBI Taxonomy" id="278026"/>
    <lineage>
        <taxon>Eukaryota</taxon>
        <taxon>Fungi</taxon>
        <taxon>Dikarya</taxon>
        <taxon>Ascomycota</taxon>
        <taxon>Saccharomycotina</taxon>
        <taxon>Saccharomycetes</taxon>
        <taxon>Saccharomycetales</taxon>
        <taxon>Saccharomycetaceae</taxon>
        <taxon>Arxiozyma</taxon>
    </lineage>
</organism>
<dbReference type="InterPro" id="IPR003959">
    <property type="entry name" value="ATPase_AAA_core"/>
</dbReference>
<keyword evidence="2 8" id="KW-0547">Nucleotide-binding</keyword>
<keyword evidence="4 7" id="KW-0720">Serine protease</keyword>
<sequence length="1847" mass="208652">MSKLTLPCLILYDTPSLVILPGVRYDITFNKTDSDNIIEYFKKNSKQNLNAFKEIESNLNPNNATPASTLVSTKFNEVVHKPTVTTYPNYLLLSKYICLIPEESTDYTIGCICKIYSVITEHPDSYIISFKALTRGSVATPNYNSERKIWESKLIIPSDWDKLNMLQREQIRLGTIKIMECVEKVQSYISDFNNRYKKALKSTSTEHMLLLTPLSNTLYFQLNKEQFKFSWGLIFNEYQTLKNACSKDVPIEVSFKFLKLLDFIVTILPTTPLQKLKFLSALDLNSRVELFFKIICDFNQMFDQLFFSLQYINRYYNNASTLEKAHLIANQLRSLKVFIQDVKNSNRKKINTYKPITPASNDAMKNAHFKERRNIDHNTNEKSSEDSTHDSQEDENIEESEEKYEDTNETSQIKKFIYSMKRLGVHKDGQKMLKKDFKRLSNMSHTSAEYQVIRNYFDIILDIPFNTYSKQVKIDILDSKGQLDKNHFGLYSVKKRLLEYLCVLKLNAQLGDKGRPPIILLVGPPGVGKTSIAKSVATVLNKNYQKISLGGVCDESDLRGHRRTYVGSMCGNIVNSLRKSRTMNPLILLDEIDKIASTMNNNGGTSTRGGGHGDPAAALLEILDPEQNSLFTDHYIGFPIDLSQVLFICTANDISSLPRPLLDRMEVITVSGYTLEEKIQIADKFLLPKQIKLNGLDKCENGTFKVDYRTWESIINEYTREAGVRELERKISKIVRGKVVEFVENGNKFPVDNGIKSNQIVKYLGFPLHPITKELLSSMPYFPNYGTVNGLSYNSDGSGGVLVFEIIQIGEDKSMDGPKMKSTGNLGTTLQESIDIGLSVVKSILKRTSITSVINMDVYNQFVRKKFHLHVPMGGVSKDGPSAGVAITVGLTSVALRRTIDPLLCMTGEITLRGKILPIGGVKEKLLGAKLYGMKRVLIPQGNRNDVIECVTNFDEELLPSSQTDDLKKIDELTLIKEKFGLELMYINDIYDALTLVWPDIQFKKYSKRENFIENHQRSLQTTTESSNSKLKNMHPKNMLDSKQAEPMVVASCFWAKRNLIATSLVTCMENSQISANTIDIVFNPDDRSLHYSLDVLTTVDTFVFVDIDVYAYGFKVITKSFDVCSLNWKQFCPLHPGTIQIDSVEYVSKEYVDMIPGIAYQVPDIDAYARINVFNNVSQPVACLQIFFSNGKSVAQTGVKWATAVVAGIGLLVSAVLSTFGNSIAASHISANTMSLFLYFQSVAVISMEHVHSVPPIASSWSENLVWSMGLIKIHFMQKIFRWYVDSTGGTASLYLTATTMSVLTQRSLDYLENTELYKRAANILYGNQNTLIFRGIKRVAYDMGIENTSVVCTGFTFFVLCGYVLAGVIMVCKYSVEVCIRAGWVQPNKFLEFRNNWRIILKGALLRYIYIGFTQLTILSFWEFTERDSAAVIVIACLFLILSIGLMIWAAYRSWYFAQRSIKIYNNPAALLYGDEKVLHKYGFFYTMFKADFYWWNFVLLSYILIKAAFIGFAQASGKTQALATWILDMGYLGAIIHYQPYLDRLTNILNICINVVITINSFLFLFFSDLFGQPYSVSAVMAWIFFIMNAAFSFILLMMILTFTAIAIFSKNPDLRFKPAKDDRTSFQRCSLITAKNGNDVPDSIANELLALGNVAKDHEADWEAQLRESSPENIFLGSDEEDEKKGYLVNVDSAVNHLSRKPTLKERIFGKFFPSNNEGGSIISHTDVVDVSPNVTNEPTGSSSQTPSASMTSTSSSPSSENKVYPGANNHTRMHSMSNNGLIDSFDDDEQNMLHAPLSNPFNSTDKFSVSSNNELPRDFSLDSVNHNPQAMRSRDILHENYL</sequence>
<feature type="compositionally biased region" description="Basic and acidic residues" evidence="10">
    <location>
        <begin position="372"/>
        <end position="391"/>
    </location>
</feature>
<dbReference type="Pfam" id="PF02190">
    <property type="entry name" value="LON_substr_bdg"/>
    <property type="match status" value="1"/>
</dbReference>
<feature type="compositionally biased region" description="Low complexity" evidence="10">
    <location>
        <begin position="1743"/>
        <end position="1764"/>
    </location>
</feature>
<feature type="transmembrane region" description="Helical" evidence="11">
    <location>
        <begin position="1583"/>
        <end position="1612"/>
    </location>
</feature>
<dbReference type="GO" id="GO:0030163">
    <property type="term" value="P:protein catabolic process"/>
    <property type="evidence" value="ECO:0007669"/>
    <property type="project" value="InterPro"/>
</dbReference>
<keyword evidence="11" id="KW-1133">Transmembrane helix</keyword>
<protein>
    <recommendedName>
        <fullName evidence="9">Lon protease homolog</fullName>
        <ecNumber evidence="9">3.4.21.-</ecNumber>
    </recommendedName>
</protein>
<dbReference type="FunFam" id="3.40.50.300:FF:000021">
    <property type="entry name" value="Lon protease homolog"/>
    <property type="match status" value="1"/>
</dbReference>
<keyword evidence="11" id="KW-0472">Membrane</keyword>
<evidence type="ECO:0000256" key="1">
    <source>
        <dbReference type="ARBA" id="ARBA00022670"/>
    </source>
</evidence>
<accession>A0AAN8A691</accession>
<dbReference type="GO" id="GO:0004252">
    <property type="term" value="F:serine-type endopeptidase activity"/>
    <property type="evidence" value="ECO:0007669"/>
    <property type="project" value="UniProtKB-UniRule"/>
</dbReference>
<evidence type="ECO:0000256" key="2">
    <source>
        <dbReference type="ARBA" id="ARBA00022741"/>
    </source>
</evidence>
<comment type="catalytic activity">
    <reaction evidence="6">
        <text>Hydrolysis of proteins in presence of ATP.</text>
        <dbReference type="EC" id="3.4.21.53"/>
    </reaction>
</comment>
<dbReference type="PROSITE" id="PS51786">
    <property type="entry name" value="LON_PROTEOLYTIC"/>
    <property type="match status" value="1"/>
</dbReference>
<evidence type="ECO:0000256" key="11">
    <source>
        <dbReference type="SAM" id="Phobius"/>
    </source>
</evidence>
<feature type="transmembrane region" description="Helical" evidence="11">
    <location>
        <begin position="1495"/>
        <end position="1516"/>
    </location>
</feature>
<evidence type="ECO:0000256" key="4">
    <source>
        <dbReference type="ARBA" id="ARBA00022825"/>
    </source>
</evidence>
<dbReference type="GO" id="GO:0016887">
    <property type="term" value="F:ATP hydrolysis activity"/>
    <property type="evidence" value="ECO:0007669"/>
    <property type="project" value="InterPro"/>
</dbReference>
<comment type="similarity">
    <text evidence="7 8">Belongs to the peptidase S16 family.</text>
</comment>
<dbReference type="PANTHER" id="PTHR10046">
    <property type="entry name" value="ATP DEPENDENT LON PROTEASE FAMILY MEMBER"/>
    <property type="match status" value="1"/>
</dbReference>
<dbReference type="SUPFAM" id="SSF54211">
    <property type="entry name" value="Ribosomal protein S5 domain 2-like"/>
    <property type="match status" value="1"/>
</dbReference>
<feature type="domain" description="Lon N-terminal" evidence="13">
    <location>
        <begin position="6"/>
        <end position="299"/>
    </location>
</feature>
<evidence type="ECO:0000313" key="15">
    <source>
        <dbReference type="Proteomes" id="UP001306508"/>
    </source>
</evidence>
<feature type="compositionally biased region" description="Polar residues" evidence="10">
    <location>
        <begin position="1773"/>
        <end position="1786"/>
    </location>
</feature>
<feature type="transmembrane region" description="Helical" evidence="11">
    <location>
        <begin position="1551"/>
        <end position="1571"/>
    </location>
</feature>
<dbReference type="InterPro" id="IPR027417">
    <property type="entry name" value="P-loop_NTPase"/>
</dbReference>
<evidence type="ECO:0000259" key="13">
    <source>
        <dbReference type="PROSITE" id="PS51787"/>
    </source>
</evidence>
<dbReference type="InterPro" id="IPR014721">
    <property type="entry name" value="Ribsml_uS5_D2-typ_fold_subgr"/>
</dbReference>
<dbReference type="EMBL" id="JAWIZZ010000053">
    <property type="protein sequence ID" value="KAK5778292.1"/>
    <property type="molecule type" value="Genomic_DNA"/>
</dbReference>
<dbReference type="Gene3D" id="1.10.8.60">
    <property type="match status" value="1"/>
</dbReference>
<feature type="region of interest" description="Disordered" evidence="10">
    <location>
        <begin position="1735"/>
        <end position="1791"/>
    </location>
</feature>
<dbReference type="InterPro" id="IPR008269">
    <property type="entry name" value="Lon_proteolytic"/>
</dbReference>
<dbReference type="PRINTS" id="PR00830">
    <property type="entry name" value="ENDOLAPTASE"/>
</dbReference>
<dbReference type="CDD" id="cd19500">
    <property type="entry name" value="RecA-like_Lon"/>
    <property type="match status" value="1"/>
</dbReference>
<evidence type="ECO:0000256" key="7">
    <source>
        <dbReference type="PROSITE-ProRule" id="PRU01122"/>
    </source>
</evidence>
<feature type="active site" evidence="7">
    <location>
        <position position="882"/>
    </location>
</feature>
<feature type="compositionally biased region" description="Polar residues" evidence="10">
    <location>
        <begin position="1804"/>
        <end position="1815"/>
    </location>
</feature>
<comment type="caution">
    <text evidence="14">The sequence shown here is derived from an EMBL/GenBank/DDBJ whole genome shotgun (WGS) entry which is preliminary data.</text>
</comment>
<feature type="region of interest" description="Disordered" evidence="10">
    <location>
        <begin position="372"/>
        <end position="408"/>
    </location>
</feature>
<dbReference type="GO" id="GO:0006508">
    <property type="term" value="P:proteolysis"/>
    <property type="evidence" value="ECO:0007669"/>
    <property type="project" value="UniProtKB-KW"/>
</dbReference>
<dbReference type="SUPFAM" id="SSF52540">
    <property type="entry name" value="P-loop containing nucleoside triphosphate hydrolases"/>
    <property type="match status" value="1"/>
</dbReference>
<keyword evidence="11" id="KW-0812">Transmembrane</keyword>
<dbReference type="InterPro" id="IPR003593">
    <property type="entry name" value="AAA+_ATPase"/>
</dbReference>
<feature type="region of interest" description="Disordered" evidence="10">
    <location>
        <begin position="1796"/>
        <end position="1815"/>
    </location>
</feature>
<dbReference type="InterPro" id="IPR054594">
    <property type="entry name" value="Lon_lid"/>
</dbReference>
<dbReference type="Pfam" id="PF14558">
    <property type="entry name" value="TRP_N"/>
    <property type="match status" value="1"/>
</dbReference>
<feature type="active site" evidence="7">
    <location>
        <position position="925"/>
    </location>
</feature>
<evidence type="ECO:0000256" key="6">
    <source>
        <dbReference type="ARBA" id="ARBA00050665"/>
    </source>
</evidence>
<feature type="transmembrane region" description="Helical" evidence="11">
    <location>
        <begin position="1432"/>
        <end position="1454"/>
    </location>
</feature>
<keyword evidence="15" id="KW-1185">Reference proteome</keyword>
<dbReference type="InterPro" id="IPR010308">
    <property type="entry name" value="TRP_C"/>
</dbReference>
<reference evidence="15" key="1">
    <citation type="submission" date="2023-07" db="EMBL/GenBank/DDBJ databases">
        <title>A draft genome of Kazachstania heterogenica Y-27499.</title>
        <authorList>
            <person name="Donic C."/>
            <person name="Kralova J.S."/>
            <person name="Fidel L."/>
            <person name="Ben-Dor S."/>
            <person name="Jung S."/>
        </authorList>
    </citation>
    <scope>NUCLEOTIDE SEQUENCE [LARGE SCALE GENOMIC DNA]</scope>
    <source>
        <strain evidence="15">Y27499</strain>
    </source>
</reference>
<dbReference type="InterPro" id="IPR027065">
    <property type="entry name" value="Lon_Prtase"/>
</dbReference>
<dbReference type="Gene3D" id="3.40.50.300">
    <property type="entry name" value="P-loop containing nucleotide triphosphate hydrolases"/>
    <property type="match status" value="1"/>
</dbReference>
<feature type="transmembrane region" description="Helical" evidence="11">
    <location>
        <begin position="1522"/>
        <end position="1539"/>
    </location>
</feature>
<keyword evidence="5 8" id="KW-0067">ATP-binding</keyword>
<keyword evidence="1 7" id="KW-0645">Protease</keyword>
<dbReference type="InterPro" id="IPR003111">
    <property type="entry name" value="Lon_prtase_N"/>
</dbReference>
<feature type="transmembrane region" description="Helical" evidence="11">
    <location>
        <begin position="1406"/>
        <end position="1426"/>
    </location>
</feature>
<dbReference type="Proteomes" id="UP001306508">
    <property type="component" value="Unassembled WGS sequence"/>
</dbReference>
<feature type="transmembrane region" description="Helical" evidence="11">
    <location>
        <begin position="1357"/>
        <end position="1378"/>
    </location>
</feature>
<feature type="compositionally biased region" description="Acidic residues" evidence="10">
    <location>
        <begin position="392"/>
        <end position="408"/>
    </location>
</feature>
<dbReference type="Pfam" id="PF06011">
    <property type="entry name" value="TRP"/>
    <property type="match status" value="1"/>
</dbReference>
<dbReference type="PROSITE" id="PS01046">
    <property type="entry name" value="LON_SER"/>
    <property type="match status" value="1"/>
</dbReference>
<proteinExistence type="inferred from homology"/>
<evidence type="ECO:0000256" key="3">
    <source>
        <dbReference type="ARBA" id="ARBA00022801"/>
    </source>
</evidence>
<evidence type="ECO:0000313" key="14">
    <source>
        <dbReference type="EMBL" id="KAK5778292.1"/>
    </source>
</evidence>